<gene>
    <name evidence="2" type="ORF">C7Y44_13760</name>
</gene>
<reference evidence="2 3" key="1">
    <citation type="submission" date="2018-03" db="EMBL/GenBank/DDBJ databases">
        <title>Aerobic endospore-forming bacteria genome sequencing and assembly.</title>
        <authorList>
            <person name="Cavalcante D.A."/>
            <person name="Driks A."/>
            <person name="Putonti C."/>
            <person name="De-Souza M.T."/>
        </authorList>
    </citation>
    <scope>NUCLEOTIDE SEQUENCE [LARGE SCALE GENOMIC DNA]</scope>
    <source>
        <strain evidence="2 3">SDF0028</strain>
    </source>
</reference>
<evidence type="ECO:0000313" key="3">
    <source>
        <dbReference type="Proteomes" id="UP000316208"/>
    </source>
</evidence>
<dbReference type="EMBL" id="SADY01000004">
    <property type="protein sequence ID" value="TQR44221.1"/>
    <property type="molecule type" value="Genomic_DNA"/>
</dbReference>
<organism evidence="2 3">
    <name type="scientific">Paenibacillus popilliae</name>
    <name type="common">Bacillus popilliae</name>
    <dbReference type="NCBI Taxonomy" id="78057"/>
    <lineage>
        <taxon>Bacteria</taxon>
        <taxon>Bacillati</taxon>
        <taxon>Bacillota</taxon>
        <taxon>Bacilli</taxon>
        <taxon>Bacillales</taxon>
        <taxon>Paenibacillaceae</taxon>
        <taxon>Paenibacillus</taxon>
    </lineage>
</organism>
<dbReference type="Proteomes" id="UP000316208">
    <property type="component" value="Unassembled WGS sequence"/>
</dbReference>
<name>A0ABY3API9_PAEPP</name>
<accession>A0ABY3API9</accession>
<proteinExistence type="predicted"/>
<dbReference type="RefSeq" id="WP_142544371.1">
    <property type="nucleotide sequence ID" value="NZ_SADY01000004.1"/>
</dbReference>
<comment type="caution">
    <text evidence="2">The sequence shown here is derived from an EMBL/GenBank/DDBJ whole genome shotgun (WGS) entry which is preliminary data.</text>
</comment>
<evidence type="ECO:0000256" key="1">
    <source>
        <dbReference type="SAM" id="Phobius"/>
    </source>
</evidence>
<sequence length="123" mass="14002">MKTKEITAAQFSATFGTDRIVPGSFSYFFCDNGIGIIRDNHRKSIEIVTNDASVPTDISYEEELILLSLVCGEFQEEIVIPAQDTLEDYETREKHSLRPLYAMWIGYALFVAICILVLLLVYR</sequence>
<protein>
    <submittedName>
        <fullName evidence="2">Uncharacterized protein</fullName>
    </submittedName>
</protein>
<keyword evidence="1" id="KW-1133">Transmembrane helix</keyword>
<keyword evidence="1" id="KW-0812">Transmembrane</keyword>
<feature type="transmembrane region" description="Helical" evidence="1">
    <location>
        <begin position="101"/>
        <end position="122"/>
    </location>
</feature>
<keyword evidence="1" id="KW-0472">Membrane</keyword>
<evidence type="ECO:0000313" key="2">
    <source>
        <dbReference type="EMBL" id="TQR44221.1"/>
    </source>
</evidence>
<keyword evidence="3" id="KW-1185">Reference proteome</keyword>